<accession>A0A6B2G1P7</accession>
<sequence>MDPSTYLENDETYTCITDRYTNLPEIIKNAYENGKISSMLEKLNEIIEFSQKEIDSVCRNDSLNILDCLNGLDRLKVFYETVKKSYLSLNFKVDEVFSEYDKSIGELQKYQTIERNISMTVQFLVKCLPALTIDKIFDQHIDPSNYIDLIDSCCKLEKMHDPIVSQIPIIKRIYDSIPRIRDSIKSDTIENLKTFLNKTLENFPIVGFRYWSKVI</sequence>
<organism evidence="2">
    <name type="scientific">Myxobolus squamalis</name>
    <name type="common">Myxosporean</name>
    <dbReference type="NCBI Taxonomy" id="59785"/>
    <lineage>
        <taxon>Eukaryota</taxon>
        <taxon>Metazoa</taxon>
        <taxon>Cnidaria</taxon>
        <taxon>Myxozoa</taxon>
        <taxon>Myxosporea</taxon>
        <taxon>Bivalvulida</taxon>
        <taxon>Platysporina</taxon>
        <taxon>Myxobolidae</taxon>
        <taxon>Myxobolus</taxon>
    </lineage>
</organism>
<proteinExistence type="predicted"/>
<dbReference type="InterPro" id="IPR007225">
    <property type="entry name" value="EXOC6/Sec15"/>
</dbReference>
<dbReference type="AlphaFoldDB" id="A0A6B2G1P7"/>
<dbReference type="GO" id="GO:0006886">
    <property type="term" value="P:intracellular protein transport"/>
    <property type="evidence" value="ECO:0007669"/>
    <property type="project" value="InterPro"/>
</dbReference>
<name>A0A6B2G1P7_MYXSQ</name>
<dbReference type="PANTHER" id="PTHR12702:SF0">
    <property type="entry name" value="EXOCYST COMPLEX COMPONENT 6"/>
    <property type="match status" value="1"/>
</dbReference>
<dbReference type="PANTHER" id="PTHR12702">
    <property type="entry name" value="SEC15"/>
    <property type="match status" value="1"/>
</dbReference>
<protein>
    <submittedName>
        <fullName evidence="2">Exocyst complex component 6B (Trinotate prediction)</fullName>
    </submittedName>
</protein>
<feature type="domain" description="Exocyst complex component EXOC6/Sec15 N-terminal" evidence="1">
    <location>
        <begin position="42"/>
        <end position="207"/>
    </location>
</feature>
<dbReference type="GO" id="GO:0090522">
    <property type="term" value="P:vesicle tethering involved in exocytosis"/>
    <property type="evidence" value="ECO:0007669"/>
    <property type="project" value="InterPro"/>
</dbReference>
<dbReference type="GO" id="GO:0006893">
    <property type="term" value="P:Golgi to plasma membrane transport"/>
    <property type="evidence" value="ECO:0007669"/>
    <property type="project" value="TreeGrafter"/>
</dbReference>
<reference evidence="2" key="1">
    <citation type="submission" date="2018-11" db="EMBL/GenBank/DDBJ databases">
        <title>Myxobolus squamalis genome and transcriptome.</title>
        <authorList>
            <person name="Yahalomi D."/>
            <person name="Atkinson S.D."/>
            <person name="Neuhof M."/>
            <person name="Chang E.S."/>
            <person name="Philippe H."/>
            <person name="Cartwright P."/>
            <person name="Bartholomew J.L."/>
            <person name="Huchon D."/>
        </authorList>
    </citation>
    <scope>NUCLEOTIDE SEQUENCE</scope>
    <source>
        <strain evidence="2">71B08</strain>
        <tissue evidence="2">Whole</tissue>
    </source>
</reference>
<evidence type="ECO:0000313" key="2">
    <source>
        <dbReference type="EMBL" id="NDJ96446.1"/>
    </source>
</evidence>
<dbReference type="InterPro" id="IPR048359">
    <property type="entry name" value="EXOC6_Sec15_N"/>
</dbReference>
<dbReference type="Pfam" id="PF20651">
    <property type="entry name" value="EXOC6_Sec15_N"/>
    <property type="match status" value="1"/>
</dbReference>
<dbReference type="EMBL" id="GHBR01001079">
    <property type="protein sequence ID" value="NDJ96446.1"/>
    <property type="molecule type" value="Transcribed_RNA"/>
</dbReference>
<dbReference type="GO" id="GO:0016020">
    <property type="term" value="C:membrane"/>
    <property type="evidence" value="ECO:0007669"/>
    <property type="project" value="TreeGrafter"/>
</dbReference>
<evidence type="ECO:0000259" key="1">
    <source>
        <dbReference type="Pfam" id="PF20651"/>
    </source>
</evidence>
<dbReference type="GO" id="GO:0000145">
    <property type="term" value="C:exocyst"/>
    <property type="evidence" value="ECO:0007669"/>
    <property type="project" value="TreeGrafter"/>
</dbReference>